<accession>A0A2S7SYX5</accession>
<dbReference type="AlphaFoldDB" id="A0A2S7SYX5"/>
<proteinExistence type="predicted"/>
<name>A0A2S7SYX5_9BACT</name>
<evidence type="ECO:0000313" key="2">
    <source>
        <dbReference type="Proteomes" id="UP000239872"/>
    </source>
</evidence>
<organism evidence="1 2">
    <name type="scientific">Flavipsychrobacter stenotrophus</name>
    <dbReference type="NCBI Taxonomy" id="2077091"/>
    <lineage>
        <taxon>Bacteria</taxon>
        <taxon>Pseudomonadati</taxon>
        <taxon>Bacteroidota</taxon>
        <taxon>Chitinophagia</taxon>
        <taxon>Chitinophagales</taxon>
        <taxon>Chitinophagaceae</taxon>
        <taxon>Flavipsychrobacter</taxon>
    </lineage>
</organism>
<gene>
    <name evidence="1" type="ORF">CJD36_010070</name>
</gene>
<protein>
    <submittedName>
        <fullName evidence="1">Uncharacterized protein</fullName>
    </submittedName>
</protein>
<sequence>MMNKNTAKINAGIRALTHKPFEIISGKVVSVDAGAGTMTVRPSDDGEPIEGVRLIDISGSTDGLIVYPDTDSDVVIGSIDGPGEWALLCASKITKASIKIGSVNYEMTDDKVTIQNSNVALEVTNTVFKMKTASESLFDILKDLLTHISVLTVPTPSGPSSVPTNVADFTALITRLSNLLAH</sequence>
<dbReference type="RefSeq" id="WP_105039001.1">
    <property type="nucleotide sequence ID" value="NZ_PPSL01000002.1"/>
</dbReference>
<dbReference type="Proteomes" id="UP000239872">
    <property type="component" value="Unassembled WGS sequence"/>
</dbReference>
<dbReference type="OrthoDB" id="1151181at2"/>
<reference evidence="1 2" key="1">
    <citation type="submission" date="2018-01" db="EMBL/GenBank/DDBJ databases">
        <title>A novel member of the phylum Bacteroidetes isolated from glacier ice.</title>
        <authorList>
            <person name="Liu Q."/>
            <person name="Xin Y.-H."/>
        </authorList>
    </citation>
    <scope>NUCLEOTIDE SEQUENCE [LARGE SCALE GENOMIC DNA]</scope>
    <source>
        <strain evidence="1 2">RB1R16</strain>
    </source>
</reference>
<evidence type="ECO:0000313" key="1">
    <source>
        <dbReference type="EMBL" id="PQJ12122.1"/>
    </source>
</evidence>
<keyword evidence="2" id="KW-1185">Reference proteome</keyword>
<dbReference type="EMBL" id="PPSL01000002">
    <property type="protein sequence ID" value="PQJ12122.1"/>
    <property type="molecule type" value="Genomic_DNA"/>
</dbReference>
<comment type="caution">
    <text evidence="1">The sequence shown here is derived from an EMBL/GenBank/DDBJ whole genome shotgun (WGS) entry which is preliminary data.</text>
</comment>